<dbReference type="AlphaFoldDB" id="A0A7V8FW46"/>
<keyword evidence="5" id="KW-0413">Isomerase</keyword>
<dbReference type="Gene3D" id="1.10.8.1040">
    <property type="match status" value="1"/>
</dbReference>
<keyword evidence="3" id="KW-0732">Signal</keyword>
<evidence type="ECO:0000256" key="4">
    <source>
        <dbReference type="ARBA" id="ARBA00023110"/>
    </source>
</evidence>
<evidence type="ECO:0000256" key="3">
    <source>
        <dbReference type="ARBA" id="ARBA00022729"/>
    </source>
</evidence>
<dbReference type="PANTHER" id="PTHR47245:SF1">
    <property type="entry name" value="FOLDASE PROTEIN PRSA"/>
    <property type="match status" value="1"/>
</dbReference>
<organism evidence="7 8">
    <name type="scientific">Herbaspirillum frisingense</name>
    <dbReference type="NCBI Taxonomy" id="92645"/>
    <lineage>
        <taxon>Bacteria</taxon>
        <taxon>Pseudomonadati</taxon>
        <taxon>Pseudomonadota</taxon>
        <taxon>Betaproteobacteria</taxon>
        <taxon>Burkholderiales</taxon>
        <taxon>Oxalobacteraceae</taxon>
        <taxon>Herbaspirillum</taxon>
    </lineage>
</organism>
<comment type="catalytic activity">
    <reaction evidence="1">
        <text>[protein]-peptidylproline (omega=180) = [protein]-peptidylproline (omega=0)</text>
        <dbReference type="Rhea" id="RHEA:16237"/>
        <dbReference type="Rhea" id="RHEA-COMP:10747"/>
        <dbReference type="Rhea" id="RHEA-COMP:10748"/>
        <dbReference type="ChEBI" id="CHEBI:83833"/>
        <dbReference type="ChEBI" id="CHEBI:83834"/>
        <dbReference type="EC" id="5.2.1.8"/>
    </reaction>
</comment>
<dbReference type="NCBIfam" id="TIGR02925">
    <property type="entry name" value="cis_trans_EpsD"/>
    <property type="match status" value="1"/>
</dbReference>
<dbReference type="EMBL" id="WNDX01000068">
    <property type="protein sequence ID" value="KAF1043017.1"/>
    <property type="molecule type" value="Genomic_DNA"/>
</dbReference>
<evidence type="ECO:0000256" key="2">
    <source>
        <dbReference type="ARBA" id="ARBA00013194"/>
    </source>
</evidence>
<sequence length="312" mass="34030">MRTKRVITRSAATRGLKNAAVIALLGLLAACGNKSEVSSSQALASVDGKEITIHQLNAELGRSGAREASKQVLDGLVARQLLVNAARKEKLESNPTVLADMERAKDLVLAQSYVQMKLSKPARPSQQEIGDFYNQHPDWFAQRKQFDFAELVISNANMSDELNKMMVGTRPLEEIASWLNAQRIPFTRMQVTKTSMDLPAPMLDGLKGLERGRLFIVKENDSAILTSLADVKSAPLSQVAAAPQIEQYLMAQRQGEITDRELNRLKSEAKIEYFDKAKTLKDLSAAPADPAATTGAAPARDDAVSRGLSGLK</sequence>
<reference evidence="8" key="1">
    <citation type="journal article" date="2020" name="MBio">
        <title>Horizontal gene transfer to a defensive symbiont with a reduced genome amongst a multipartite beetle microbiome.</title>
        <authorList>
            <person name="Waterworth S.C."/>
            <person name="Florez L.V."/>
            <person name="Rees E.R."/>
            <person name="Hertweck C."/>
            <person name="Kaltenpoth M."/>
            <person name="Kwan J.C."/>
        </authorList>
    </citation>
    <scope>NUCLEOTIDE SEQUENCE [LARGE SCALE GENOMIC DNA]</scope>
</reference>
<dbReference type="GO" id="GO:0003755">
    <property type="term" value="F:peptidyl-prolyl cis-trans isomerase activity"/>
    <property type="evidence" value="ECO:0007669"/>
    <property type="project" value="UniProtKB-KW"/>
</dbReference>
<gene>
    <name evidence="7" type="ORF">GAK35_02399</name>
</gene>
<evidence type="ECO:0000313" key="8">
    <source>
        <dbReference type="Proteomes" id="UP000462435"/>
    </source>
</evidence>
<dbReference type="PANTHER" id="PTHR47245">
    <property type="entry name" value="PEPTIDYLPROLYL ISOMERASE"/>
    <property type="match status" value="1"/>
</dbReference>
<dbReference type="EC" id="5.2.1.8" evidence="2"/>
<feature type="region of interest" description="Disordered" evidence="6">
    <location>
        <begin position="284"/>
        <end position="312"/>
    </location>
</feature>
<keyword evidence="4" id="KW-0697">Rotamase</keyword>
<comment type="caution">
    <text evidence="7">The sequence shown here is derived from an EMBL/GenBank/DDBJ whole genome shotgun (WGS) entry which is preliminary data.</text>
</comment>
<evidence type="ECO:0000313" key="7">
    <source>
        <dbReference type="EMBL" id="KAF1043017.1"/>
    </source>
</evidence>
<dbReference type="InterPro" id="IPR014274">
    <property type="entry name" value="PPIase_EpsD"/>
</dbReference>
<dbReference type="PROSITE" id="PS51257">
    <property type="entry name" value="PROKAR_LIPOPROTEIN"/>
    <property type="match status" value="1"/>
</dbReference>
<proteinExistence type="predicted"/>
<feature type="compositionally biased region" description="Low complexity" evidence="6">
    <location>
        <begin position="285"/>
        <end position="298"/>
    </location>
</feature>
<accession>A0A7V8FW46</accession>
<name>A0A7V8FW46_9BURK</name>
<dbReference type="SUPFAM" id="SSF109998">
    <property type="entry name" value="Triger factor/SurA peptide-binding domain-like"/>
    <property type="match status" value="1"/>
</dbReference>
<evidence type="ECO:0000256" key="6">
    <source>
        <dbReference type="SAM" id="MobiDB-lite"/>
    </source>
</evidence>
<evidence type="ECO:0000256" key="1">
    <source>
        <dbReference type="ARBA" id="ARBA00000971"/>
    </source>
</evidence>
<protein>
    <recommendedName>
        <fullName evidence="2">peptidylprolyl isomerase</fullName>
        <ecNumber evidence="2">5.2.1.8</ecNumber>
    </recommendedName>
</protein>
<evidence type="ECO:0000256" key="5">
    <source>
        <dbReference type="ARBA" id="ARBA00023235"/>
    </source>
</evidence>
<dbReference type="Proteomes" id="UP000462435">
    <property type="component" value="Unassembled WGS sequence"/>
</dbReference>
<dbReference type="InterPro" id="IPR027304">
    <property type="entry name" value="Trigger_fact/SurA_dom_sf"/>
</dbReference>
<dbReference type="InterPro" id="IPR050245">
    <property type="entry name" value="PrsA_foldase"/>
</dbReference>